<feature type="chain" id="PRO_5012296626" description="Pentapeptide MXKDX repeat protein" evidence="2">
    <location>
        <begin position="23"/>
        <end position="72"/>
    </location>
</feature>
<feature type="compositionally biased region" description="Basic and acidic residues" evidence="1">
    <location>
        <begin position="54"/>
        <end position="72"/>
    </location>
</feature>
<dbReference type="Proteomes" id="UP000189796">
    <property type="component" value="Chromosome I"/>
</dbReference>
<feature type="region of interest" description="Disordered" evidence="1">
    <location>
        <begin position="20"/>
        <end position="72"/>
    </location>
</feature>
<evidence type="ECO:0008006" key="5">
    <source>
        <dbReference type="Google" id="ProtNLM"/>
    </source>
</evidence>
<feature type="signal peptide" evidence="2">
    <location>
        <begin position="1"/>
        <end position="22"/>
    </location>
</feature>
<feature type="compositionally biased region" description="Polar residues" evidence="1">
    <location>
        <begin position="23"/>
        <end position="40"/>
    </location>
</feature>
<dbReference type="RefSeq" id="WP_154072600.1">
    <property type="nucleotide sequence ID" value="NZ_LT670817.1"/>
</dbReference>
<dbReference type="EMBL" id="LT670817">
    <property type="protein sequence ID" value="SHH78563.1"/>
    <property type="molecule type" value="Genomic_DNA"/>
</dbReference>
<gene>
    <name evidence="3" type="ORF">SAMN05443248_6168</name>
</gene>
<evidence type="ECO:0000313" key="4">
    <source>
        <dbReference type="Proteomes" id="UP000189796"/>
    </source>
</evidence>
<keyword evidence="2" id="KW-0732">Signal</keyword>
<sequence length="72" mass="7513">MRNLLIAACCAALVGSVSVASAQTTGPASQETMKTNSPMDSNAKMKKSKTKKSTKSDDSMKSDAPKDSSTKK</sequence>
<evidence type="ECO:0000256" key="1">
    <source>
        <dbReference type="SAM" id="MobiDB-lite"/>
    </source>
</evidence>
<accession>A0A1M5VUG7</accession>
<name>A0A1M5VUG7_9BRAD</name>
<evidence type="ECO:0000256" key="2">
    <source>
        <dbReference type="SAM" id="SignalP"/>
    </source>
</evidence>
<dbReference type="AlphaFoldDB" id="A0A1M5VUG7"/>
<proteinExistence type="predicted"/>
<organism evidence="3 4">
    <name type="scientific">Bradyrhizobium erythrophlei</name>
    <dbReference type="NCBI Taxonomy" id="1437360"/>
    <lineage>
        <taxon>Bacteria</taxon>
        <taxon>Pseudomonadati</taxon>
        <taxon>Pseudomonadota</taxon>
        <taxon>Alphaproteobacteria</taxon>
        <taxon>Hyphomicrobiales</taxon>
        <taxon>Nitrobacteraceae</taxon>
        <taxon>Bradyrhizobium</taxon>
    </lineage>
</organism>
<evidence type="ECO:0000313" key="3">
    <source>
        <dbReference type="EMBL" id="SHH78563.1"/>
    </source>
</evidence>
<protein>
    <recommendedName>
        <fullName evidence="5">Pentapeptide MXKDX repeat protein</fullName>
    </recommendedName>
</protein>
<reference evidence="3 4" key="1">
    <citation type="submission" date="2016-11" db="EMBL/GenBank/DDBJ databases">
        <authorList>
            <person name="Jaros S."/>
            <person name="Januszkiewicz K."/>
            <person name="Wedrychowicz H."/>
        </authorList>
    </citation>
    <scope>NUCLEOTIDE SEQUENCE [LARGE SCALE GENOMIC DNA]</scope>
    <source>
        <strain evidence="3 4">GAS138</strain>
    </source>
</reference>
<feature type="compositionally biased region" description="Basic residues" evidence="1">
    <location>
        <begin position="44"/>
        <end position="53"/>
    </location>
</feature>